<proteinExistence type="predicted"/>
<organism evidence="1 2">
    <name type="scientific">Armillaria ostoyae</name>
    <name type="common">Armillaria root rot fungus</name>
    <dbReference type="NCBI Taxonomy" id="47428"/>
    <lineage>
        <taxon>Eukaryota</taxon>
        <taxon>Fungi</taxon>
        <taxon>Dikarya</taxon>
        <taxon>Basidiomycota</taxon>
        <taxon>Agaricomycotina</taxon>
        <taxon>Agaricomycetes</taxon>
        <taxon>Agaricomycetidae</taxon>
        <taxon>Agaricales</taxon>
        <taxon>Marasmiineae</taxon>
        <taxon>Physalacriaceae</taxon>
        <taxon>Armillaria</taxon>
    </lineage>
</organism>
<evidence type="ECO:0000313" key="2">
    <source>
        <dbReference type="Proteomes" id="UP000219338"/>
    </source>
</evidence>
<dbReference type="AlphaFoldDB" id="A0A284QXI6"/>
<gene>
    <name evidence="1" type="ORF">ARMOST_04488</name>
</gene>
<name>A0A284QXI6_ARMOS</name>
<protein>
    <submittedName>
        <fullName evidence="1">Uncharacterized protein</fullName>
    </submittedName>
</protein>
<dbReference type="OrthoDB" id="3011326at2759"/>
<reference evidence="2" key="1">
    <citation type="journal article" date="2017" name="Nat. Ecol. Evol.">
        <title>Genome expansion and lineage-specific genetic innovations in the forest pathogenic fungi Armillaria.</title>
        <authorList>
            <person name="Sipos G."/>
            <person name="Prasanna A.N."/>
            <person name="Walter M.C."/>
            <person name="O'Connor E."/>
            <person name="Balint B."/>
            <person name="Krizsan K."/>
            <person name="Kiss B."/>
            <person name="Hess J."/>
            <person name="Varga T."/>
            <person name="Slot J."/>
            <person name="Riley R."/>
            <person name="Boka B."/>
            <person name="Rigling D."/>
            <person name="Barry K."/>
            <person name="Lee J."/>
            <person name="Mihaltcheva S."/>
            <person name="LaButti K."/>
            <person name="Lipzen A."/>
            <person name="Waldron R."/>
            <person name="Moloney N.M."/>
            <person name="Sperisen C."/>
            <person name="Kredics L."/>
            <person name="Vagvoelgyi C."/>
            <person name="Patrignani A."/>
            <person name="Fitzpatrick D."/>
            <person name="Nagy I."/>
            <person name="Doyle S."/>
            <person name="Anderson J.B."/>
            <person name="Grigoriev I.V."/>
            <person name="Gueldener U."/>
            <person name="Muensterkoetter M."/>
            <person name="Nagy L.G."/>
        </authorList>
    </citation>
    <scope>NUCLEOTIDE SEQUENCE [LARGE SCALE GENOMIC DNA]</scope>
    <source>
        <strain evidence="2">C18/9</strain>
    </source>
</reference>
<dbReference type="EMBL" id="FUEG01000003">
    <property type="protein sequence ID" value="SJL01170.1"/>
    <property type="molecule type" value="Genomic_DNA"/>
</dbReference>
<accession>A0A284QXI6</accession>
<sequence length="216" mass="24396">MFEQVIPVGSVGYIDPMTTKFIVLFNAIDPGSSTDGRLDSIPSLLDGGATKLVVNPNYSSSVWDEDHGTHFESLYDIIVGEFQPEHQYISLGRACCKELVGTHFETWALDHKQKILDIFGDEHPYIRKRLDLVTSVIDSSQYAWFAHLGFSSRFRSPGPFFWHPFFHFRIAHPPVPGTPWGEFKMPKYYDPPNLLSWSHVSTVGQSPMTADSAQVC</sequence>
<dbReference type="Proteomes" id="UP000219338">
    <property type="component" value="Unassembled WGS sequence"/>
</dbReference>
<keyword evidence="2" id="KW-1185">Reference proteome</keyword>
<evidence type="ECO:0000313" key="1">
    <source>
        <dbReference type="EMBL" id="SJL01170.1"/>
    </source>
</evidence>